<gene>
    <name evidence="5" type="ORF">BHK98_05925</name>
</gene>
<organism evidence="5 6">
    <name type="scientific">Hornefia porci</name>
    <dbReference type="NCBI Taxonomy" id="2652292"/>
    <lineage>
        <taxon>Bacteria</taxon>
        <taxon>Bacillati</taxon>
        <taxon>Bacillota</taxon>
        <taxon>Clostridia</taxon>
        <taxon>Peptostreptococcales</taxon>
        <taxon>Anaerovoracaceae</taxon>
        <taxon>Hornefia</taxon>
    </lineage>
</organism>
<dbReference type="AlphaFoldDB" id="A0A1Q9JHN4"/>
<evidence type="ECO:0000256" key="1">
    <source>
        <dbReference type="SAM" id="MobiDB-lite"/>
    </source>
</evidence>
<dbReference type="Gene3D" id="1.10.530.10">
    <property type="match status" value="1"/>
</dbReference>
<dbReference type="STRING" id="1261640.BHK98_05925"/>
<dbReference type="Pfam" id="PF05257">
    <property type="entry name" value="CHAP"/>
    <property type="match status" value="1"/>
</dbReference>
<dbReference type="EMBL" id="MJIE01000001">
    <property type="protein sequence ID" value="OLR55641.1"/>
    <property type="molecule type" value="Genomic_DNA"/>
</dbReference>
<feature type="region of interest" description="Disordered" evidence="1">
    <location>
        <begin position="33"/>
        <end position="52"/>
    </location>
</feature>
<dbReference type="CDD" id="cd16891">
    <property type="entry name" value="CwlT-like"/>
    <property type="match status" value="1"/>
</dbReference>
<dbReference type="OrthoDB" id="9812962at2"/>
<dbReference type="InterPro" id="IPR023346">
    <property type="entry name" value="Lysozyme-like_dom_sf"/>
</dbReference>
<dbReference type="SUPFAM" id="SSF53955">
    <property type="entry name" value="Lysozyme-like"/>
    <property type="match status" value="1"/>
</dbReference>
<feature type="compositionally biased region" description="Basic and acidic residues" evidence="1">
    <location>
        <begin position="33"/>
        <end position="50"/>
    </location>
</feature>
<proteinExistence type="predicted"/>
<evidence type="ECO:0000259" key="3">
    <source>
        <dbReference type="Pfam" id="PF05257"/>
    </source>
</evidence>
<feature type="domain" description="CwlT-like lysozyme" evidence="4">
    <location>
        <begin position="247"/>
        <end position="403"/>
    </location>
</feature>
<dbReference type="Pfam" id="PF13702">
    <property type="entry name" value="Lysozyme_like"/>
    <property type="match status" value="1"/>
</dbReference>
<keyword evidence="6" id="KW-1185">Reference proteome</keyword>
<feature type="domain" description="Peptidase C51" evidence="3">
    <location>
        <begin position="435"/>
        <end position="520"/>
    </location>
</feature>
<reference evidence="5 6" key="1">
    <citation type="journal article" date="2016" name="Appl. Environ. Microbiol.">
        <title>Function and Phylogeny of Bacterial Butyryl Coenzyme A:Acetate Transferases and Their Diversity in the Proximal Colon of Swine.</title>
        <authorList>
            <person name="Trachsel J."/>
            <person name="Bayles D.O."/>
            <person name="Looft T."/>
            <person name="Levine U.Y."/>
            <person name="Allen H.K."/>
        </authorList>
    </citation>
    <scope>NUCLEOTIDE SEQUENCE [LARGE SCALE GENOMIC DNA]</scope>
    <source>
        <strain evidence="5 6">68-3-10</strain>
    </source>
</reference>
<feature type="transmembrane region" description="Helical" evidence="2">
    <location>
        <begin position="205"/>
        <end position="234"/>
    </location>
</feature>
<protein>
    <submittedName>
        <fullName evidence="5">Uncharacterized protein</fullName>
    </submittedName>
</protein>
<comment type="caution">
    <text evidence="5">The sequence shown here is derived from an EMBL/GenBank/DDBJ whole genome shotgun (WGS) entry which is preliminary data.</text>
</comment>
<evidence type="ECO:0000256" key="2">
    <source>
        <dbReference type="SAM" id="Phobius"/>
    </source>
</evidence>
<evidence type="ECO:0000259" key="4">
    <source>
        <dbReference type="Pfam" id="PF13702"/>
    </source>
</evidence>
<keyword evidence="2" id="KW-0472">Membrane</keyword>
<dbReference type="Proteomes" id="UP000187404">
    <property type="component" value="Unassembled WGS sequence"/>
</dbReference>
<keyword evidence="2" id="KW-0812">Transmembrane</keyword>
<dbReference type="RefSeq" id="WP_075712630.1">
    <property type="nucleotide sequence ID" value="NZ_MJIE01000001.1"/>
</dbReference>
<evidence type="ECO:0000313" key="6">
    <source>
        <dbReference type="Proteomes" id="UP000187404"/>
    </source>
</evidence>
<dbReference type="SUPFAM" id="SSF54001">
    <property type="entry name" value="Cysteine proteinases"/>
    <property type="match status" value="1"/>
</dbReference>
<dbReference type="InterPro" id="IPR038765">
    <property type="entry name" value="Papain-like_cys_pep_sf"/>
</dbReference>
<accession>A0A1Q9JHN4</accession>
<dbReference type="InterPro" id="IPR047194">
    <property type="entry name" value="CwlT-like_lysozyme"/>
</dbReference>
<evidence type="ECO:0000313" key="5">
    <source>
        <dbReference type="EMBL" id="OLR55641.1"/>
    </source>
</evidence>
<dbReference type="InterPro" id="IPR007921">
    <property type="entry name" value="CHAP_dom"/>
</dbReference>
<keyword evidence="2" id="KW-1133">Transmembrane helix</keyword>
<name>A0A1Q9JHN4_9FIRM</name>
<sequence length="545" mass="61080">MPEIKTRQVQKGTIKSLDRAAAMTCRLKDVQTRTKDLIDDPRTRSSRSPDEYASNRITGMAQDAGTDAVYMAEKTATLTTGKIRYAVGQAQVGVPESSVRTQGFIRFRKRQLAEKQQIAGRQRSLRIYPGSREQSIRNFANSRQLARTKGKERTIREFAKHRTIVASRKRSVQTYYLRKRAGRRTGRLMQRTARRLRDLVQSARALISTLSAVGIVCLAIVLVCILFGAAFYFFGDDSSANYTPVSPEVEAYSAVISKYAGQYGIGEYTELIKAVMMQESGGRGADPMQASESGYNKKYPHSPNSIKDPEYSIQCGVQALAASLKEARCKNPMDMDRIRLALQGYNYGNGYISWAIARDSGYTVENASDFSDMQAKKHGWKSYGDKQYPAHVLRYYPYGNYNYGIGNGKIVSVATRQIGNKGGRKFWSWYGFHGRVEWCACFVSWCADQCGYIQSGTIPKFAAVGSGISWFKSHHQWQNRSYKPSAGDLIFFDWGGDGSPDHVGLVEKCDGRTVYTIEGNSSDSCRRRSYPIGGRQIFGYGIPKY</sequence>